<dbReference type="Proteomes" id="UP000178162">
    <property type="component" value="Unassembled WGS sequence"/>
</dbReference>
<comment type="caution">
    <text evidence="1">The sequence shown here is derived from an EMBL/GenBank/DDBJ whole genome shotgun (WGS) entry which is preliminary data.</text>
</comment>
<sequence>MPASFQRAKIFKPSKKGGTREMFRVIKVTNRELEENTAEGVRKMLQVKFNLQVSSVVGLSLWEEAESRYNAPAISEDEDKDFLELDFNPNCLVEVYLPDWEGPEDLYLAAVSGL</sequence>
<evidence type="ECO:0000313" key="1">
    <source>
        <dbReference type="EMBL" id="OGY25871.1"/>
    </source>
</evidence>
<proteinExistence type="predicted"/>
<dbReference type="STRING" id="1802595.A2134_01785"/>
<reference evidence="1 2" key="1">
    <citation type="journal article" date="2016" name="Nat. Commun.">
        <title>Thousands of microbial genomes shed light on interconnected biogeochemical processes in an aquifer system.</title>
        <authorList>
            <person name="Anantharaman K."/>
            <person name="Brown C.T."/>
            <person name="Hug L.A."/>
            <person name="Sharon I."/>
            <person name="Castelle C.J."/>
            <person name="Probst A.J."/>
            <person name="Thomas B.C."/>
            <person name="Singh A."/>
            <person name="Wilkins M.J."/>
            <person name="Karaoz U."/>
            <person name="Brodie E.L."/>
            <person name="Williams K.H."/>
            <person name="Hubbard S.S."/>
            <person name="Banfield J.F."/>
        </authorList>
    </citation>
    <scope>NUCLEOTIDE SEQUENCE [LARGE SCALE GENOMIC DNA]</scope>
</reference>
<dbReference type="EMBL" id="MHCR01000006">
    <property type="protein sequence ID" value="OGY25871.1"/>
    <property type="molecule type" value="Genomic_DNA"/>
</dbReference>
<protein>
    <submittedName>
        <fullName evidence="1">Uncharacterized protein</fullName>
    </submittedName>
</protein>
<evidence type="ECO:0000313" key="2">
    <source>
        <dbReference type="Proteomes" id="UP000178162"/>
    </source>
</evidence>
<accession>A0A1G1WE17</accession>
<name>A0A1G1WE17_9BACT</name>
<gene>
    <name evidence="1" type="ORF">A2134_01785</name>
</gene>
<dbReference type="AlphaFoldDB" id="A0A1G1WE17"/>
<organism evidence="1 2">
    <name type="scientific">Candidatus Woykebacteria bacterium RBG_16_39_9b</name>
    <dbReference type="NCBI Taxonomy" id="1802595"/>
    <lineage>
        <taxon>Bacteria</taxon>
        <taxon>Candidatus Woykeibacteriota</taxon>
    </lineage>
</organism>